<feature type="domain" description="Protein kinase" evidence="16">
    <location>
        <begin position="551"/>
        <end position="831"/>
    </location>
</feature>
<dbReference type="InterPro" id="IPR011009">
    <property type="entry name" value="Kinase-like_dom_sf"/>
</dbReference>
<dbReference type="CDD" id="cd06370">
    <property type="entry name" value="PBP1_SAP_GC-like"/>
    <property type="match status" value="1"/>
</dbReference>
<keyword evidence="10" id="KW-0675">Receptor</keyword>
<keyword evidence="8" id="KW-0342">GTP-binding</keyword>
<evidence type="ECO:0000256" key="8">
    <source>
        <dbReference type="ARBA" id="ARBA00023134"/>
    </source>
</evidence>
<evidence type="ECO:0000256" key="14">
    <source>
        <dbReference type="RuleBase" id="RU000405"/>
    </source>
</evidence>
<dbReference type="InterPro" id="IPR001828">
    <property type="entry name" value="ANF_lig-bd_rcpt"/>
</dbReference>
<dbReference type="GO" id="GO:0005886">
    <property type="term" value="C:plasma membrane"/>
    <property type="evidence" value="ECO:0007669"/>
    <property type="project" value="TreeGrafter"/>
</dbReference>
<evidence type="ECO:0000256" key="10">
    <source>
        <dbReference type="ARBA" id="ARBA00023170"/>
    </source>
</evidence>
<evidence type="ECO:0000256" key="5">
    <source>
        <dbReference type="ARBA" id="ARBA00022729"/>
    </source>
</evidence>
<dbReference type="PROSITE" id="PS50125">
    <property type="entry name" value="GUANYLATE_CYCLASE_2"/>
    <property type="match status" value="1"/>
</dbReference>
<dbReference type="PROSITE" id="PS50011">
    <property type="entry name" value="PROTEIN_KINASE_DOM"/>
    <property type="match status" value="1"/>
</dbReference>
<keyword evidence="4" id="KW-0812">Transmembrane</keyword>
<evidence type="ECO:0000256" key="11">
    <source>
        <dbReference type="ARBA" id="ARBA00023180"/>
    </source>
</evidence>
<dbReference type="SUPFAM" id="SSF53822">
    <property type="entry name" value="Periplasmic binding protein-like I"/>
    <property type="match status" value="1"/>
</dbReference>
<reference evidence="18" key="1">
    <citation type="submission" date="2023-01" db="EMBL/GenBank/DDBJ databases">
        <title>Genome assembly of the deep-sea coral Lophelia pertusa.</title>
        <authorList>
            <person name="Herrera S."/>
            <person name="Cordes E."/>
        </authorList>
    </citation>
    <scope>NUCLEOTIDE SEQUENCE</scope>
    <source>
        <strain evidence="18">USNM1676648</strain>
        <tissue evidence="18">Polyp</tissue>
    </source>
</reference>
<keyword evidence="5" id="KW-0732">Signal</keyword>
<dbReference type="InterPro" id="IPR001054">
    <property type="entry name" value="A/G_cyclase"/>
</dbReference>
<name>A0A9W9YGH7_9CNID</name>
<evidence type="ECO:0000256" key="1">
    <source>
        <dbReference type="ARBA" id="ARBA00001436"/>
    </source>
</evidence>
<dbReference type="Gene3D" id="3.40.50.2300">
    <property type="match status" value="2"/>
</dbReference>
<evidence type="ECO:0000256" key="6">
    <source>
        <dbReference type="ARBA" id="ARBA00022741"/>
    </source>
</evidence>
<evidence type="ECO:0000256" key="12">
    <source>
        <dbReference type="ARBA" id="ARBA00023239"/>
    </source>
</evidence>
<dbReference type="EC" id="4.6.1.2" evidence="3 15"/>
<keyword evidence="11" id="KW-0325">Glycoprotein</keyword>
<evidence type="ECO:0000256" key="15">
    <source>
        <dbReference type="RuleBase" id="RU003431"/>
    </source>
</evidence>
<dbReference type="PANTHER" id="PTHR11920:SF335">
    <property type="entry name" value="GUANYLATE CYCLASE"/>
    <property type="match status" value="1"/>
</dbReference>
<dbReference type="InterPro" id="IPR029787">
    <property type="entry name" value="Nucleotide_cyclase"/>
</dbReference>
<evidence type="ECO:0000256" key="7">
    <source>
        <dbReference type="ARBA" id="ARBA00022989"/>
    </source>
</evidence>
<evidence type="ECO:0000313" key="19">
    <source>
        <dbReference type="Proteomes" id="UP001163046"/>
    </source>
</evidence>
<dbReference type="OrthoDB" id="1890790at2759"/>
<dbReference type="GO" id="GO:0004016">
    <property type="term" value="F:adenylate cyclase activity"/>
    <property type="evidence" value="ECO:0007669"/>
    <property type="project" value="TreeGrafter"/>
</dbReference>
<dbReference type="AlphaFoldDB" id="A0A9W9YGH7"/>
<dbReference type="GO" id="GO:0005524">
    <property type="term" value="F:ATP binding"/>
    <property type="evidence" value="ECO:0007669"/>
    <property type="project" value="InterPro"/>
</dbReference>
<protein>
    <recommendedName>
        <fullName evidence="3 15">Guanylate cyclase</fullName>
        <ecNumber evidence="3 15">4.6.1.2</ecNumber>
    </recommendedName>
</protein>
<evidence type="ECO:0000259" key="17">
    <source>
        <dbReference type="PROSITE" id="PS50125"/>
    </source>
</evidence>
<dbReference type="Pfam" id="PF00211">
    <property type="entry name" value="Guanylate_cyc"/>
    <property type="match status" value="1"/>
</dbReference>
<dbReference type="GO" id="GO:0004672">
    <property type="term" value="F:protein kinase activity"/>
    <property type="evidence" value="ECO:0007669"/>
    <property type="project" value="InterPro"/>
</dbReference>
<dbReference type="Pfam" id="PF07714">
    <property type="entry name" value="PK_Tyr_Ser-Thr"/>
    <property type="match status" value="1"/>
</dbReference>
<dbReference type="Proteomes" id="UP001163046">
    <property type="component" value="Unassembled WGS sequence"/>
</dbReference>
<keyword evidence="7" id="KW-1133">Transmembrane helix</keyword>
<keyword evidence="12 14" id="KW-0456">Lyase</keyword>
<feature type="domain" description="Guanylate cyclase" evidence="17">
    <location>
        <begin position="904"/>
        <end position="1035"/>
    </location>
</feature>
<dbReference type="GO" id="GO:0035556">
    <property type="term" value="P:intracellular signal transduction"/>
    <property type="evidence" value="ECO:0007669"/>
    <property type="project" value="InterPro"/>
</dbReference>
<sequence>MSRARTTRFYALTLAFMASTFAFLALVSVTEARNYTVGLLIPMYKAFYTKKGIYYASAISIAVDEINRQKNLLPGNNISFIWNDTDCEDENKTIRALMYQMYEEKVSAIIGPGCTCNTSARNAAAFNVPMISYMCSSPELSNKELYSTFIRTYAQTTKLADSLLLLLDKFEWTKVGILFEGTNTWMDIKDNIKKRLRLRGVEIRVEIELPDPGLFDVEPEKYRPVIKQIMKDIKDQVRIIIIAAEFVYARETLIPAREVGLTNGDYAFIMFELDHDEVLLNKEFPSYRFTLPTNNDHYFRCKLQQAFESVLLIALNVNENKGAFKKFQRDVKRRSPDEPFNSAIYQGYIFDDPTQMLRNTTQPPMYAAFLYDAVYQYAIALNKTLANNEEPNGMNIISKLLNKEYNSINGQRVFMDKNGDAEVDLILLDMRWEYTIKNCPANASNTATMIPVGYFKMDYDNNSDIEVIFTLSDSKITWPGGSPPKDSPECGFENENCSPQSTDRESVKMAIIAGISGFAGLLLCLFCVSKIRQIRLEKELKSLLWKIDYTEIILKRSDSGYSATIMDEDNFGFNKAIGEIEEGERTSVVVKRIGSKNVDLTRSVLLEMKEMLDIRHDNLSHFIGATVDPPNICIVSEFYSRGSLQEILENKDVKLDQMFISSLVNDIVKGMTHIHNTDIKSHGSLKSANCLVDSRWVLKIADYGLPTFRSKRSKTYKHSDSYWQDLLWTAPEILRMSDRPVNGTQKGDVYSFAIILQEFHTREGPYSANYMEPEDIIKRVTECEIPPFRPTVTSLISGVEELRELMKLCWDEKPEARLDFHDIKKTMHRILSNSGMKTNIFDNVVYMMEKYADNLEDLVSDRTTQLVEEKKKTDALLDRILPRSVAEQLKKGKAVEAESFHEVSIYFSDIVGFTSLSSDSTPMQVVTFLNALYTLFDDIIREFDVYKVETIGDAYMVVSGLPIRNGHSHAAEIAGMALHLIAGVKQDFEVPHKPDYKIELRVGIHSGPVVAGVVGSTMPRYCLFGDTVNTASRMESTGEGLKIHISEATKSILETLGGFVIEERGEVFLKGKGTVKTYWLVDFAHRTPHRNRRSFKRVKGPLDQSTGLLGILEPPPSPCRLSRTSSLRRTMKAICDTPVTKGKHVHIDVNDKSDDGTSV</sequence>
<dbReference type="Gene3D" id="3.30.70.1230">
    <property type="entry name" value="Nucleotide cyclase"/>
    <property type="match status" value="1"/>
</dbReference>
<dbReference type="SMART" id="SM00044">
    <property type="entry name" value="CYCc"/>
    <property type="match status" value="1"/>
</dbReference>
<dbReference type="GO" id="GO:0001653">
    <property type="term" value="F:peptide receptor activity"/>
    <property type="evidence" value="ECO:0007669"/>
    <property type="project" value="TreeGrafter"/>
</dbReference>
<dbReference type="SUPFAM" id="SSF56112">
    <property type="entry name" value="Protein kinase-like (PK-like)"/>
    <property type="match status" value="1"/>
</dbReference>
<dbReference type="GO" id="GO:0004383">
    <property type="term" value="F:guanylate cyclase activity"/>
    <property type="evidence" value="ECO:0007669"/>
    <property type="project" value="UniProtKB-EC"/>
</dbReference>
<dbReference type="InterPro" id="IPR028082">
    <property type="entry name" value="Peripla_BP_I"/>
</dbReference>
<dbReference type="GO" id="GO:0007168">
    <property type="term" value="P:receptor guanylyl cyclase signaling pathway"/>
    <property type="evidence" value="ECO:0007669"/>
    <property type="project" value="TreeGrafter"/>
</dbReference>
<dbReference type="CDD" id="cd07302">
    <property type="entry name" value="CHD"/>
    <property type="match status" value="1"/>
</dbReference>
<evidence type="ECO:0000256" key="9">
    <source>
        <dbReference type="ARBA" id="ARBA00023136"/>
    </source>
</evidence>
<dbReference type="Gene3D" id="1.10.510.10">
    <property type="entry name" value="Transferase(Phosphotransferase) domain 1"/>
    <property type="match status" value="1"/>
</dbReference>
<keyword evidence="6" id="KW-0547">Nucleotide-binding</keyword>
<proteinExistence type="inferred from homology"/>
<comment type="catalytic activity">
    <reaction evidence="1 15">
        <text>GTP = 3',5'-cyclic GMP + diphosphate</text>
        <dbReference type="Rhea" id="RHEA:13665"/>
        <dbReference type="ChEBI" id="CHEBI:33019"/>
        <dbReference type="ChEBI" id="CHEBI:37565"/>
        <dbReference type="ChEBI" id="CHEBI:57746"/>
        <dbReference type="EC" id="4.6.1.2"/>
    </reaction>
</comment>
<keyword evidence="19" id="KW-1185">Reference proteome</keyword>
<dbReference type="InterPro" id="IPR000719">
    <property type="entry name" value="Prot_kinase_dom"/>
</dbReference>
<dbReference type="PROSITE" id="PS00452">
    <property type="entry name" value="GUANYLATE_CYCLASE_1"/>
    <property type="match status" value="1"/>
</dbReference>
<evidence type="ECO:0000256" key="4">
    <source>
        <dbReference type="ARBA" id="ARBA00022692"/>
    </source>
</evidence>
<comment type="caution">
    <text evidence="18">The sequence shown here is derived from an EMBL/GenBank/DDBJ whole genome shotgun (WGS) entry which is preliminary data.</text>
</comment>
<evidence type="ECO:0000256" key="2">
    <source>
        <dbReference type="ARBA" id="ARBA00004479"/>
    </source>
</evidence>
<dbReference type="FunFam" id="1.10.510.10:FF:000420">
    <property type="entry name" value="Guanylate cyclase"/>
    <property type="match status" value="1"/>
</dbReference>
<evidence type="ECO:0000259" key="16">
    <source>
        <dbReference type="PROSITE" id="PS50011"/>
    </source>
</evidence>
<dbReference type="InterPro" id="IPR050401">
    <property type="entry name" value="Cyclic_nucleotide_synthase"/>
</dbReference>
<organism evidence="18 19">
    <name type="scientific">Desmophyllum pertusum</name>
    <dbReference type="NCBI Taxonomy" id="174260"/>
    <lineage>
        <taxon>Eukaryota</taxon>
        <taxon>Metazoa</taxon>
        <taxon>Cnidaria</taxon>
        <taxon>Anthozoa</taxon>
        <taxon>Hexacorallia</taxon>
        <taxon>Scleractinia</taxon>
        <taxon>Caryophylliina</taxon>
        <taxon>Caryophylliidae</taxon>
        <taxon>Desmophyllum</taxon>
    </lineage>
</organism>
<dbReference type="Pfam" id="PF01094">
    <property type="entry name" value="ANF_receptor"/>
    <property type="match status" value="1"/>
</dbReference>
<dbReference type="FunFam" id="3.30.70.1230:FF:000004">
    <property type="entry name" value="Guanylate cyclase"/>
    <property type="match status" value="1"/>
</dbReference>
<dbReference type="InterPro" id="IPR018297">
    <property type="entry name" value="A/G_cyclase_CS"/>
</dbReference>
<dbReference type="InterPro" id="IPR001245">
    <property type="entry name" value="Ser-Thr/Tyr_kinase_cat_dom"/>
</dbReference>
<keyword evidence="9" id="KW-0472">Membrane</keyword>
<keyword evidence="13 15" id="KW-0141">cGMP biosynthesis</keyword>
<dbReference type="GO" id="GO:0005525">
    <property type="term" value="F:GTP binding"/>
    <property type="evidence" value="ECO:0007669"/>
    <property type="project" value="UniProtKB-KW"/>
</dbReference>
<evidence type="ECO:0000313" key="18">
    <source>
        <dbReference type="EMBL" id="KAJ7340136.1"/>
    </source>
</evidence>
<dbReference type="EMBL" id="MU827778">
    <property type="protein sequence ID" value="KAJ7340136.1"/>
    <property type="molecule type" value="Genomic_DNA"/>
</dbReference>
<comment type="subcellular location">
    <subcellularLocation>
        <location evidence="2">Membrane</location>
        <topology evidence="2">Single-pass type I membrane protein</topology>
    </subcellularLocation>
</comment>
<accession>A0A9W9YGH7</accession>
<gene>
    <name evidence="18" type="primary">gcy-11_1</name>
    <name evidence="18" type="ORF">OS493_002862</name>
</gene>
<dbReference type="PANTHER" id="PTHR11920">
    <property type="entry name" value="GUANYLYL CYCLASE"/>
    <property type="match status" value="1"/>
</dbReference>
<evidence type="ECO:0000256" key="13">
    <source>
        <dbReference type="ARBA" id="ARBA00023293"/>
    </source>
</evidence>
<evidence type="ECO:0000256" key="3">
    <source>
        <dbReference type="ARBA" id="ARBA00012202"/>
    </source>
</evidence>
<dbReference type="SUPFAM" id="SSF55073">
    <property type="entry name" value="Nucleotide cyclase"/>
    <property type="match status" value="1"/>
</dbReference>
<comment type="similarity">
    <text evidence="14">Belongs to the adenylyl cyclase class-4/guanylyl cyclase family.</text>
</comment>